<accession>A0A0F9ZI20</accession>
<dbReference type="Proteomes" id="UP000034302">
    <property type="component" value="Unassembled WGS sequence"/>
</dbReference>
<organism evidence="6 7">
    <name type="scientific">candidate division WS6 bacterium GW2011_GWC1_33_20</name>
    <dbReference type="NCBI Taxonomy" id="1619089"/>
    <lineage>
        <taxon>Bacteria</taxon>
        <taxon>Candidatus Dojkabacteria</taxon>
    </lineage>
</organism>
<comment type="catalytic activity">
    <reaction evidence="2 4">
        <text>L-methionyl-[protein] + [thioredoxin]-disulfide + H2O = L-methionyl-(S)-S-oxide-[protein] + [thioredoxin]-dithiol</text>
        <dbReference type="Rhea" id="RHEA:14217"/>
        <dbReference type="Rhea" id="RHEA-COMP:10698"/>
        <dbReference type="Rhea" id="RHEA-COMP:10700"/>
        <dbReference type="Rhea" id="RHEA-COMP:12313"/>
        <dbReference type="Rhea" id="RHEA-COMP:12315"/>
        <dbReference type="ChEBI" id="CHEBI:15377"/>
        <dbReference type="ChEBI" id="CHEBI:16044"/>
        <dbReference type="ChEBI" id="CHEBI:29950"/>
        <dbReference type="ChEBI" id="CHEBI:44120"/>
        <dbReference type="ChEBI" id="CHEBI:50058"/>
        <dbReference type="EC" id="1.8.4.11"/>
    </reaction>
</comment>
<dbReference type="GO" id="GO:0033744">
    <property type="term" value="F:L-methionine:thioredoxin-disulfide S-oxidoreductase activity"/>
    <property type="evidence" value="ECO:0007669"/>
    <property type="project" value="RHEA"/>
</dbReference>
<feature type="domain" description="Peptide methionine sulphoxide reductase MsrA" evidence="5">
    <location>
        <begin position="22"/>
        <end position="172"/>
    </location>
</feature>
<evidence type="ECO:0000259" key="5">
    <source>
        <dbReference type="Pfam" id="PF01625"/>
    </source>
</evidence>
<dbReference type="PATRIC" id="fig|1619089.3.peg.478"/>
<dbReference type="Pfam" id="PF01625">
    <property type="entry name" value="PMSR"/>
    <property type="match status" value="1"/>
</dbReference>
<dbReference type="PANTHER" id="PTHR43774:SF1">
    <property type="entry name" value="PEPTIDE METHIONINE SULFOXIDE REDUCTASE MSRA 2"/>
    <property type="match status" value="1"/>
</dbReference>
<protein>
    <recommendedName>
        <fullName evidence="4">Peptide methionine sulfoxide reductase MsrA</fullName>
        <shortName evidence="4">Protein-methionine-S-oxide reductase</shortName>
        <ecNumber evidence="4">1.8.4.11</ecNumber>
    </recommendedName>
    <alternativeName>
        <fullName evidence="4">Peptide-methionine (S)-S-oxide reductase</fullName>
        <shortName evidence="4">Peptide Met(O) reductase</shortName>
    </alternativeName>
</protein>
<evidence type="ECO:0000313" key="6">
    <source>
        <dbReference type="EMBL" id="KKP43779.1"/>
    </source>
</evidence>
<dbReference type="HAMAP" id="MF_01401">
    <property type="entry name" value="MsrA"/>
    <property type="match status" value="1"/>
</dbReference>
<comment type="function">
    <text evidence="4">Has an important function as a repair enzyme for proteins that have been inactivated by oxidation. Catalyzes the reversible oxidation-reduction of methionine sulfoxide in proteins to methionine.</text>
</comment>
<dbReference type="InterPro" id="IPR002569">
    <property type="entry name" value="Met_Sox_Rdtase_MsrA_dom"/>
</dbReference>
<evidence type="ECO:0000256" key="4">
    <source>
        <dbReference type="HAMAP-Rule" id="MF_01401"/>
    </source>
</evidence>
<evidence type="ECO:0000256" key="3">
    <source>
        <dbReference type="ARBA" id="ARBA00048782"/>
    </source>
</evidence>
<reference evidence="6 7" key="1">
    <citation type="journal article" date="2015" name="Nature">
        <title>rRNA introns, odd ribosomes, and small enigmatic genomes across a large radiation of phyla.</title>
        <authorList>
            <person name="Brown C.T."/>
            <person name="Hug L.A."/>
            <person name="Thomas B.C."/>
            <person name="Sharon I."/>
            <person name="Castelle C.J."/>
            <person name="Singh A."/>
            <person name="Wilkins M.J."/>
            <person name="Williams K.H."/>
            <person name="Banfield J.F."/>
        </authorList>
    </citation>
    <scope>NUCLEOTIDE SEQUENCE [LARGE SCALE GENOMIC DNA]</scope>
</reference>
<gene>
    <name evidence="4" type="primary">msrA</name>
    <name evidence="6" type="ORF">UR34_C0011G0033</name>
</gene>
<keyword evidence="1 4" id="KW-0560">Oxidoreductase</keyword>
<dbReference type="SUPFAM" id="SSF55068">
    <property type="entry name" value="Peptide methionine sulfoxide reductase"/>
    <property type="match status" value="1"/>
</dbReference>
<evidence type="ECO:0000313" key="7">
    <source>
        <dbReference type="Proteomes" id="UP000034302"/>
    </source>
</evidence>
<comment type="caution">
    <text evidence="6">The sequence shown here is derived from an EMBL/GenBank/DDBJ whole genome shotgun (WGS) entry which is preliminary data.</text>
</comment>
<proteinExistence type="inferred from homology"/>
<dbReference type="EC" id="1.8.4.11" evidence="4"/>
<name>A0A0F9ZI20_9BACT</name>
<dbReference type="GO" id="GO:0008113">
    <property type="term" value="F:peptide-methionine (S)-S-oxide reductase activity"/>
    <property type="evidence" value="ECO:0007669"/>
    <property type="project" value="UniProtKB-UniRule"/>
</dbReference>
<dbReference type="InterPro" id="IPR036509">
    <property type="entry name" value="Met_Sox_Rdtase_MsrA_sf"/>
</dbReference>
<dbReference type="AlphaFoldDB" id="A0A0F9ZI20"/>
<feature type="active site" evidence="4">
    <location>
        <position position="28"/>
    </location>
</feature>
<evidence type="ECO:0000256" key="2">
    <source>
        <dbReference type="ARBA" id="ARBA00047806"/>
    </source>
</evidence>
<comment type="catalytic activity">
    <reaction evidence="3 4">
        <text>[thioredoxin]-disulfide + L-methionine + H2O = L-methionine (S)-S-oxide + [thioredoxin]-dithiol</text>
        <dbReference type="Rhea" id="RHEA:19993"/>
        <dbReference type="Rhea" id="RHEA-COMP:10698"/>
        <dbReference type="Rhea" id="RHEA-COMP:10700"/>
        <dbReference type="ChEBI" id="CHEBI:15377"/>
        <dbReference type="ChEBI" id="CHEBI:29950"/>
        <dbReference type="ChEBI" id="CHEBI:50058"/>
        <dbReference type="ChEBI" id="CHEBI:57844"/>
        <dbReference type="ChEBI" id="CHEBI:58772"/>
        <dbReference type="EC" id="1.8.4.11"/>
    </reaction>
</comment>
<dbReference type="EMBL" id="LBOV01000011">
    <property type="protein sequence ID" value="KKP43779.1"/>
    <property type="molecule type" value="Genomic_DNA"/>
</dbReference>
<dbReference type="NCBIfam" id="TIGR00401">
    <property type="entry name" value="msrA"/>
    <property type="match status" value="1"/>
</dbReference>
<evidence type="ECO:0000256" key="1">
    <source>
        <dbReference type="ARBA" id="ARBA00023002"/>
    </source>
</evidence>
<comment type="similarity">
    <text evidence="4">Belongs to the MsrA Met sulfoxide reductase family.</text>
</comment>
<dbReference type="PANTHER" id="PTHR43774">
    <property type="entry name" value="PEPTIDE METHIONINE SULFOXIDE REDUCTASE"/>
    <property type="match status" value="1"/>
</dbReference>
<dbReference type="Gene3D" id="3.30.1060.10">
    <property type="entry name" value="Peptide methionine sulphoxide reductase MsrA"/>
    <property type="match status" value="1"/>
</dbReference>
<sequence>MKLNKLTPKERDVIINKRKEIIVIGGGCFWCIEAVFQRVDGVISAIPGYAGGTSKNPSYMQVCTGNTGHAEVIKVIFDPEKVSLRKILKIFFLSHDPTTLNRQGNDMGTQYRSIVLYSNESQKKVIESVIGDIQRGSEKKIVTEIEALDIFYEAEEYHKNFFNSNPNSSYCKLIIKPKLDKVLQEKNRIKN</sequence>